<feature type="compositionally biased region" description="Basic and acidic residues" evidence="1">
    <location>
        <begin position="512"/>
        <end position="521"/>
    </location>
</feature>
<reference evidence="2" key="1">
    <citation type="submission" date="2023-03" db="EMBL/GenBank/DDBJ databases">
        <title>Massive genome expansion in bonnet fungi (Mycena s.s.) driven by repeated elements and novel gene families across ecological guilds.</title>
        <authorList>
            <consortium name="Lawrence Berkeley National Laboratory"/>
            <person name="Harder C.B."/>
            <person name="Miyauchi S."/>
            <person name="Viragh M."/>
            <person name="Kuo A."/>
            <person name="Thoen E."/>
            <person name="Andreopoulos B."/>
            <person name="Lu D."/>
            <person name="Skrede I."/>
            <person name="Drula E."/>
            <person name="Henrissat B."/>
            <person name="Morin E."/>
            <person name="Kohler A."/>
            <person name="Barry K."/>
            <person name="LaButti K."/>
            <person name="Morin E."/>
            <person name="Salamov A."/>
            <person name="Lipzen A."/>
            <person name="Mereny Z."/>
            <person name="Hegedus B."/>
            <person name="Baldrian P."/>
            <person name="Stursova M."/>
            <person name="Weitz H."/>
            <person name="Taylor A."/>
            <person name="Grigoriev I.V."/>
            <person name="Nagy L.G."/>
            <person name="Martin F."/>
            <person name="Kauserud H."/>
        </authorList>
    </citation>
    <scope>NUCLEOTIDE SEQUENCE</scope>
    <source>
        <strain evidence="2">CBHHK182m</strain>
    </source>
</reference>
<organism evidence="2 3">
    <name type="scientific">Mycena metata</name>
    <dbReference type="NCBI Taxonomy" id="1033252"/>
    <lineage>
        <taxon>Eukaryota</taxon>
        <taxon>Fungi</taxon>
        <taxon>Dikarya</taxon>
        <taxon>Basidiomycota</taxon>
        <taxon>Agaricomycotina</taxon>
        <taxon>Agaricomycetes</taxon>
        <taxon>Agaricomycetidae</taxon>
        <taxon>Agaricales</taxon>
        <taxon>Marasmiineae</taxon>
        <taxon>Mycenaceae</taxon>
        <taxon>Mycena</taxon>
    </lineage>
</organism>
<evidence type="ECO:0000256" key="1">
    <source>
        <dbReference type="SAM" id="MobiDB-lite"/>
    </source>
</evidence>
<sequence>MPDGALYPVDDGGGGLVHWMMAEGAGRRRMGPCIRWMTVDVALPPADDAGWMLSSAGIQRITAGGRRPAPPLAVRVYYWVALEAGILSSLGIVNRPSSPDWEPPYAGDVVEEVFNTPVKKASVASSTTKRRVDTVDPCSEDDSEGDLKPSPTKRAKASGTTRPATRSTKKKDTVASDAEDVPDASSTDGRVADRKGKGKSVQQPVASASSNAVNKQSAGSSPTEKKSVRSRKIAGSTVSSYMLDKPKPVVAASTAVKAGELPMTMAQLLRVNRGEPAGDAEFEAKETTPPIAADPVFLEDLESYKAYFDPDASCGVFDLELQDVSLRPHYVGLPPLPKNKRIIPAYDRLRNSLDDIDWTTGGRVKFSSWFDQNPRMLAANSMGSMLFGTADPNFINPSRVSPLELSARASGGSSQTSRLHVGDRVARIGGKSEGRCKWISGVFHDQDWERFESIVCLVFGEDVLYGQMTDKAISIQSMISPDGNRTEAASDRASASVPSTMFSNTSPAKSGKKADPRRTDKKTLLAHDDPIPVYDARKTIVDFSADLGRLGEVLPTFHGEVPVGSFTVVGYTCSSYRGTVVGGDGRVPHISLNVLWVIVCGTPGIRSTRG</sequence>
<feature type="region of interest" description="Disordered" evidence="1">
    <location>
        <begin position="481"/>
        <end position="521"/>
    </location>
</feature>
<feature type="region of interest" description="Disordered" evidence="1">
    <location>
        <begin position="120"/>
        <end position="232"/>
    </location>
</feature>
<protein>
    <submittedName>
        <fullName evidence="2">Uncharacterized protein</fullName>
    </submittedName>
</protein>
<keyword evidence="3" id="KW-1185">Reference proteome</keyword>
<dbReference type="AlphaFoldDB" id="A0AAD7IUT1"/>
<feature type="compositionally biased region" description="Polar residues" evidence="1">
    <location>
        <begin position="200"/>
        <end position="222"/>
    </location>
</feature>
<dbReference type="EMBL" id="JARKIB010000070">
    <property type="protein sequence ID" value="KAJ7749120.1"/>
    <property type="molecule type" value="Genomic_DNA"/>
</dbReference>
<dbReference type="Proteomes" id="UP001215598">
    <property type="component" value="Unassembled WGS sequence"/>
</dbReference>
<accession>A0AAD7IUT1</accession>
<evidence type="ECO:0000313" key="3">
    <source>
        <dbReference type="Proteomes" id="UP001215598"/>
    </source>
</evidence>
<feature type="compositionally biased region" description="Polar residues" evidence="1">
    <location>
        <begin position="496"/>
        <end position="508"/>
    </location>
</feature>
<comment type="caution">
    <text evidence="2">The sequence shown here is derived from an EMBL/GenBank/DDBJ whole genome shotgun (WGS) entry which is preliminary data.</text>
</comment>
<proteinExistence type="predicted"/>
<evidence type="ECO:0000313" key="2">
    <source>
        <dbReference type="EMBL" id="KAJ7749120.1"/>
    </source>
</evidence>
<name>A0AAD7IUT1_9AGAR</name>
<gene>
    <name evidence="2" type="ORF">B0H16DRAFT_1847198</name>
</gene>